<reference evidence="1" key="1">
    <citation type="submission" date="2022-01" db="EMBL/GenBank/DDBJ databases">
        <authorList>
            <person name="King R."/>
        </authorList>
    </citation>
    <scope>NUCLEOTIDE SEQUENCE</scope>
</reference>
<name>A0A9N9U0V2_PHYSR</name>
<evidence type="ECO:0000313" key="1">
    <source>
        <dbReference type="EMBL" id="CAG9864399.1"/>
    </source>
</evidence>
<protein>
    <submittedName>
        <fullName evidence="1">Uncharacterized protein</fullName>
    </submittedName>
</protein>
<keyword evidence="2" id="KW-1185">Reference proteome</keyword>
<dbReference type="EMBL" id="OU900101">
    <property type="protein sequence ID" value="CAG9864399.1"/>
    <property type="molecule type" value="Genomic_DNA"/>
</dbReference>
<sequence length="150" mass="16892">MRQGHDVGSLETHLLTFKRDANRPIWVRTLDKLDCPVGTILAEDQFGPIWVRTLDKLDCPEGTILAEDQFGPIWVRTLDKLDCPVGTILAEDQFGLDCPEGTIMAKDLSKDQIGIRPACPEFKLAKDIRPDRLKTPVCLHQSLDRLQTLT</sequence>
<accession>A0A9N9U0V2</accession>
<proteinExistence type="predicted"/>
<dbReference type="AlphaFoldDB" id="A0A9N9U0V2"/>
<dbReference type="Proteomes" id="UP001153712">
    <property type="component" value="Chromosome 8"/>
</dbReference>
<gene>
    <name evidence="1" type="ORF">PHYEVI_LOCUS10655</name>
</gene>
<organism evidence="1 2">
    <name type="scientific">Phyllotreta striolata</name>
    <name type="common">Striped flea beetle</name>
    <name type="synonym">Crioceris striolata</name>
    <dbReference type="NCBI Taxonomy" id="444603"/>
    <lineage>
        <taxon>Eukaryota</taxon>
        <taxon>Metazoa</taxon>
        <taxon>Ecdysozoa</taxon>
        <taxon>Arthropoda</taxon>
        <taxon>Hexapoda</taxon>
        <taxon>Insecta</taxon>
        <taxon>Pterygota</taxon>
        <taxon>Neoptera</taxon>
        <taxon>Endopterygota</taxon>
        <taxon>Coleoptera</taxon>
        <taxon>Polyphaga</taxon>
        <taxon>Cucujiformia</taxon>
        <taxon>Chrysomeloidea</taxon>
        <taxon>Chrysomelidae</taxon>
        <taxon>Galerucinae</taxon>
        <taxon>Alticini</taxon>
        <taxon>Phyllotreta</taxon>
    </lineage>
</organism>
<evidence type="ECO:0000313" key="2">
    <source>
        <dbReference type="Proteomes" id="UP001153712"/>
    </source>
</evidence>